<keyword evidence="2" id="KW-1185">Reference proteome</keyword>
<proteinExistence type="predicted"/>
<name>A0AC61RZF1_9FIRM</name>
<organism evidence="1 2">
    <name type="scientific">Petralouisia muris</name>
    <dbReference type="NCBI Taxonomy" id="3032872"/>
    <lineage>
        <taxon>Bacteria</taxon>
        <taxon>Bacillati</taxon>
        <taxon>Bacillota</taxon>
        <taxon>Clostridia</taxon>
        <taxon>Lachnospirales</taxon>
        <taxon>Lachnospiraceae</taxon>
        <taxon>Petralouisia</taxon>
    </lineage>
</organism>
<accession>A0AC61RZF1</accession>
<dbReference type="EMBL" id="SRYA01000009">
    <property type="protein sequence ID" value="TGY97236.1"/>
    <property type="molecule type" value="Genomic_DNA"/>
</dbReference>
<comment type="caution">
    <text evidence="1">The sequence shown here is derived from an EMBL/GenBank/DDBJ whole genome shotgun (WGS) entry which is preliminary data.</text>
</comment>
<sequence length="550" mass="64543">MKITEIQIKNFGKLHNINIRPLPGINVIYGENETGKSTLQQFISGMLFGLEKQRGLSGRNDNYQQYEPWNSSSSYAGGLKFTVENKPFYLERNFYHKEKSARLVNEADLEELSVEQGDLDMLLGGMSRETYENTFCIRQASVETKQEFADTLQNYFVNASLGKEGGIDLSGARKRLKDGQERANQAYQEKLAERKEAEEKLLMAERLLKKDVEQLKKQKKDGYRALLQKEENSLIFFEHDSNQMAEYLRDIRQEREQRKYRIRSVLSVFLAFAGLLAGIWNGIEHIFRNPAAGWIALEACLAILILYGIREAFFWHRKFRQLKMLRMQQEEESKEIKQYDSIEREQLKQKRQQEKQTRKRTVEELLQIQVLEKLAELVNLQEELEECRVPSEEEQEYQRQVEAYQLAGRTLERLSQEVYQDTREQMEQEMSRILSELTNGKYKKIGLDAQLNLVATEGKRRLYPWQLSQGTMEQMYLALRMGAGGFFTREESMPILLDEVFAAFDEKRLQGTLQWLGRQEQQIFLFTCQKREIEILENQGIPFGKIMLSR</sequence>
<evidence type="ECO:0000313" key="1">
    <source>
        <dbReference type="EMBL" id="TGY97236.1"/>
    </source>
</evidence>
<gene>
    <name evidence="1" type="ORF">E5329_06085</name>
</gene>
<dbReference type="Proteomes" id="UP000304953">
    <property type="component" value="Unassembled WGS sequence"/>
</dbReference>
<protein>
    <submittedName>
        <fullName evidence="1">Uncharacterized protein</fullName>
    </submittedName>
</protein>
<evidence type="ECO:0000313" key="2">
    <source>
        <dbReference type="Proteomes" id="UP000304953"/>
    </source>
</evidence>
<reference evidence="1" key="1">
    <citation type="submission" date="2019-04" db="EMBL/GenBank/DDBJ databases">
        <title>Microbes associate with the intestines of laboratory mice.</title>
        <authorList>
            <person name="Navarre W."/>
            <person name="Wong E."/>
            <person name="Huang K."/>
            <person name="Tropini C."/>
            <person name="Ng K."/>
            <person name="Yu B."/>
        </authorList>
    </citation>
    <scope>NUCLEOTIDE SEQUENCE</scope>
    <source>
        <strain evidence="1">NM01_1-7b</strain>
    </source>
</reference>